<gene>
    <name evidence="1" type="ORF">A2690_02730</name>
</gene>
<dbReference type="AlphaFoldDB" id="A0A1F7GBP1"/>
<comment type="caution">
    <text evidence="1">The sequence shown here is derived from an EMBL/GenBank/DDBJ whole genome shotgun (WGS) entry which is preliminary data.</text>
</comment>
<accession>A0A1F7GBP1</accession>
<evidence type="ECO:0000313" key="1">
    <source>
        <dbReference type="EMBL" id="OGK16277.1"/>
    </source>
</evidence>
<organism evidence="1 2">
    <name type="scientific">Candidatus Roizmanbacteria bacterium RIFCSPHIGHO2_01_FULL_39_12b</name>
    <dbReference type="NCBI Taxonomy" id="1802030"/>
    <lineage>
        <taxon>Bacteria</taxon>
        <taxon>Candidatus Roizmaniibacteriota</taxon>
    </lineage>
</organism>
<evidence type="ECO:0000313" key="2">
    <source>
        <dbReference type="Proteomes" id="UP000178372"/>
    </source>
</evidence>
<name>A0A1F7GBP1_9BACT</name>
<protein>
    <submittedName>
        <fullName evidence="1">Uncharacterized protein</fullName>
    </submittedName>
</protein>
<sequence>MQGAETRKPSFDNELFHAVERGIKTVDFPEDPLIENKIAKRAHQDVKAALEGRVGRLAGIPFSRRRLVSETIAAARQAHARDLAGICYEIFTEISGDTKEPLTVYVTPFQLPGTVDVRDARVAVLPYRGDSLDLLFQVAQSTVSQSGVRRYAVDKKGKFYCAASGFRFVESHGEVVGGKLDKSIVACQAVVLSKRAVAKKSLIQPEIADAHNKRVKEFEKSWEQMTTGMPSQLLRALEGFRIAYPGDLGQDMVFLMRKGSDGSFYLEKSVAMQFIFGSMLERVLAYPDASFGQHEVFNYFSRAYLTAHAGKTGHDKLMRYRRQNDLRGILDNLDLIAEKIPNVYFGFLSDDFDCQKAKDETVANMLEALLVIEKYYLSRREEQGLALLTDGQGLADAERAALEHAQYGDAGSHLLESFIKLVSDPVLPPEYARQFRDSLLVVVENLKLEQNQGDNWRESYIQALNEMTSLINRRVVQLSAQHSMNPNPMTRRQLETASLVVEVLTAIKDNGIAGARKMISDLIFQDDKEFNFDVSSIVERCFLQTVEAVAAARNPSAFLEERRYPPEKIGLLRVEIDRMRQRLRINGRVSRYWNQITNSLVEYAMSVYSSPTGNYSDRSMRAREVLSHSMNTEAGINKSILELFIRLARRFGEQE</sequence>
<reference evidence="1 2" key="1">
    <citation type="journal article" date="2016" name="Nat. Commun.">
        <title>Thousands of microbial genomes shed light on interconnected biogeochemical processes in an aquifer system.</title>
        <authorList>
            <person name="Anantharaman K."/>
            <person name="Brown C.T."/>
            <person name="Hug L.A."/>
            <person name="Sharon I."/>
            <person name="Castelle C.J."/>
            <person name="Probst A.J."/>
            <person name="Thomas B.C."/>
            <person name="Singh A."/>
            <person name="Wilkins M.J."/>
            <person name="Karaoz U."/>
            <person name="Brodie E.L."/>
            <person name="Williams K.H."/>
            <person name="Hubbard S.S."/>
            <person name="Banfield J.F."/>
        </authorList>
    </citation>
    <scope>NUCLEOTIDE SEQUENCE [LARGE SCALE GENOMIC DNA]</scope>
</reference>
<proteinExistence type="predicted"/>
<dbReference type="EMBL" id="MFZF01000018">
    <property type="protein sequence ID" value="OGK16277.1"/>
    <property type="molecule type" value="Genomic_DNA"/>
</dbReference>
<dbReference type="Proteomes" id="UP000178372">
    <property type="component" value="Unassembled WGS sequence"/>
</dbReference>